<keyword evidence="4" id="KW-1185">Reference proteome</keyword>
<evidence type="ECO:0000313" key="3">
    <source>
        <dbReference type="EMBL" id="BDI07874.1"/>
    </source>
</evidence>
<dbReference type="Proteomes" id="UP001057498">
    <property type="component" value="Chromosome"/>
</dbReference>
<sequence>MRLSRDAQRLATYGMAWVAALSLVVTGWLLWQHAEASLRLAGSELRGELAAGLEGLHGGQSEMVRHGRLRQAAQDGPTSDAAAAVSADLNEYLQAHGAVTGIWLVDDSARLVVAQQAANLADSPPELPPLVRSMAQAAMVATRLQTGWRQDGSHRELLLAQPVRFNGSRHIDGALVSAVSIDTLLQPGPQRTDRTGGYRLRRPPGRTGGTAQPPRHGPVAS</sequence>
<evidence type="ECO:0000256" key="2">
    <source>
        <dbReference type="SAM" id="Phobius"/>
    </source>
</evidence>
<dbReference type="EMBL" id="AP025730">
    <property type="protein sequence ID" value="BDI07874.1"/>
    <property type="molecule type" value="Genomic_DNA"/>
</dbReference>
<keyword evidence="2" id="KW-0472">Membrane</keyword>
<evidence type="ECO:0008006" key="5">
    <source>
        <dbReference type="Google" id="ProtNLM"/>
    </source>
</evidence>
<protein>
    <recommendedName>
        <fullName evidence="5">Double Cache domain-containing protein</fullName>
    </recommendedName>
</protein>
<evidence type="ECO:0000256" key="1">
    <source>
        <dbReference type="SAM" id="MobiDB-lite"/>
    </source>
</evidence>
<reference evidence="3" key="1">
    <citation type="submission" date="2022-04" db="EMBL/GenBank/DDBJ databases">
        <title>Whole genome sequence of Sphaerotilus sp. FB-5.</title>
        <authorList>
            <person name="Takeda M."/>
            <person name="Narihara S."/>
            <person name="Akimoto M."/>
            <person name="Akimoto R."/>
            <person name="Nishiyashiki S."/>
            <person name="Murakami T."/>
        </authorList>
    </citation>
    <scope>NUCLEOTIDE SEQUENCE</scope>
    <source>
        <strain evidence="3">FB-5</strain>
    </source>
</reference>
<gene>
    <name evidence="3" type="ORF">CATMQ487_48440</name>
</gene>
<keyword evidence="2" id="KW-0812">Transmembrane</keyword>
<feature type="region of interest" description="Disordered" evidence="1">
    <location>
        <begin position="186"/>
        <end position="221"/>
    </location>
</feature>
<name>A0ABN6PRS4_9BURK</name>
<dbReference type="RefSeq" id="WP_251971029.1">
    <property type="nucleotide sequence ID" value="NZ_AP025730.1"/>
</dbReference>
<keyword evidence="2" id="KW-1133">Transmembrane helix</keyword>
<feature type="transmembrane region" description="Helical" evidence="2">
    <location>
        <begin position="12"/>
        <end position="31"/>
    </location>
</feature>
<proteinExistence type="predicted"/>
<organism evidence="3 4">
    <name type="scientific">Sphaerotilus microaerophilus</name>
    <dbReference type="NCBI Taxonomy" id="2914710"/>
    <lineage>
        <taxon>Bacteria</taxon>
        <taxon>Pseudomonadati</taxon>
        <taxon>Pseudomonadota</taxon>
        <taxon>Betaproteobacteria</taxon>
        <taxon>Burkholderiales</taxon>
        <taxon>Sphaerotilaceae</taxon>
        <taxon>Sphaerotilus</taxon>
    </lineage>
</organism>
<accession>A0ABN6PRS4</accession>
<evidence type="ECO:0000313" key="4">
    <source>
        <dbReference type="Proteomes" id="UP001057498"/>
    </source>
</evidence>